<keyword evidence="1" id="KW-1133">Transmembrane helix</keyword>
<gene>
    <name evidence="2" type="ORF">VV02_21465</name>
</gene>
<keyword evidence="1" id="KW-0472">Membrane</keyword>
<protein>
    <submittedName>
        <fullName evidence="2">Uncharacterized protein</fullName>
    </submittedName>
</protein>
<keyword evidence="1" id="KW-0812">Transmembrane</keyword>
<evidence type="ECO:0000313" key="2">
    <source>
        <dbReference type="EMBL" id="AKU17825.1"/>
    </source>
</evidence>
<reference evidence="2 3" key="1">
    <citation type="submission" date="2015-03" db="EMBL/GenBank/DDBJ databases">
        <title>Luteipulveratus halotolerans sp. nov., a novel actinobacterium (Dermacoccaceae) from Sarawak, Malaysia.</title>
        <authorList>
            <person name="Juboi H."/>
            <person name="Basik A."/>
            <person name="Shamsul S.S."/>
            <person name="Arnold P."/>
            <person name="Schmitt E.K."/>
            <person name="Sanglier J.-J."/>
            <person name="Yeo T."/>
        </authorList>
    </citation>
    <scope>NUCLEOTIDE SEQUENCE [LARGE SCALE GENOMIC DNA]</scope>
    <source>
        <strain evidence="2 3">MN07-A0370</strain>
    </source>
</reference>
<dbReference type="AlphaFoldDB" id="A0A0K1JMM3"/>
<keyword evidence="3" id="KW-1185">Reference proteome</keyword>
<name>A0A0K1JMM3_9MICO</name>
<proteinExistence type="predicted"/>
<dbReference type="Proteomes" id="UP000066480">
    <property type="component" value="Chromosome"/>
</dbReference>
<dbReference type="EMBL" id="CP011112">
    <property type="protein sequence ID" value="AKU17825.1"/>
    <property type="molecule type" value="Genomic_DNA"/>
</dbReference>
<dbReference type="KEGG" id="lmoi:VV02_21465"/>
<dbReference type="RefSeq" id="WP_052594887.1">
    <property type="nucleotide sequence ID" value="NZ_CP011112.1"/>
</dbReference>
<accession>A0A0K1JMM3</accession>
<evidence type="ECO:0000256" key="1">
    <source>
        <dbReference type="SAM" id="Phobius"/>
    </source>
</evidence>
<sequence length="281" mass="29857">MSDSDLHELEDRLRSEYDAWSPAEPDRAALVGRARERAGALRRRRTIATGAVAVGGVAAITAASVFAGQLSRDSTSIRPGSRISSVTETRSAPLDAATLLPHASQLEGMQYHATTAPGARNTDTSQVRAGREPKVAGQICGGRNTGHPVPISSINDWTSSSPAMYFAMNAIARYAWADAPIAFDEAKRKASPCSWSAKDNAGVISDVTIGIVPEAPSTDSFTVTQFRGRSVTVVRRVEGYIVSSVFTNNLSGSTPTRTLRLKALEATNVMATNLRAQGLVK</sequence>
<organism evidence="2 3">
    <name type="scientific">Luteipulveratus mongoliensis</name>
    <dbReference type="NCBI Taxonomy" id="571913"/>
    <lineage>
        <taxon>Bacteria</taxon>
        <taxon>Bacillati</taxon>
        <taxon>Actinomycetota</taxon>
        <taxon>Actinomycetes</taxon>
        <taxon>Micrococcales</taxon>
        <taxon>Dermacoccaceae</taxon>
        <taxon>Luteipulveratus</taxon>
    </lineage>
</organism>
<evidence type="ECO:0000313" key="3">
    <source>
        <dbReference type="Proteomes" id="UP000066480"/>
    </source>
</evidence>
<feature type="transmembrane region" description="Helical" evidence="1">
    <location>
        <begin position="47"/>
        <end position="68"/>
    </location>
</feature>